<dbReference type="Proteomes" id="UP000268350">
    <property type="component" value="Unassembled WGS sequence"/>
</dbReference>
<dbReference type="AlphaFoldDB" id="A0A3B0JI07"/>
<evidence type="ECO:0000256" key="1">
    <source>
        <dbReference type="PROSITE-ProRule" id="PRU01211"/>
    </source>
</evidence>
<evidence type="ECO:0000313" key="5">
    <source>
        <dbReference type="Proteomes" id="UP000268350"/>
    </source>
</evidence>
<keyword evidence="1 2" id="KW-0479">Metal-binding</keyword>
<feature type="binding site" evidence="1">
    <location>
        <position position="167"/>
    </location>
    <ligand>
        <name>Zn(2+)</name>
        <dbReference type="ChEBI" id="CHEBI:29105"/>
        <note>catalytic</note>
    </ligand>
</feature>
<dbReference type="GO" id="GO:0006508">
    <property type="term" value="P:proteolysis"/>
    <property type="evidence" value="ECO:0007669"/>
    <property type="project" value="UniProtKB-KW"/>
</dbReference>
<dbReference type="FunFam" id="3.40.390.10:FF:000037">
    <property type="entry name" value="Metalloendopeptidase"/>
    <property type="match status" value="1"/>
</dbReference>
<dbReference type="GO" id="GO:0008270">
    <property type="term" value="F:zinc ion binding"/>
    <property type="evidence" value="ECO:0007669"/>
    <property type="project" value="UniProtKB-UniRule"/>
</dbReference>
<dbReference type="OMA" id="NSCLHYR"/>
<dbReference type="Gene3D" id="3.40.390.10">
    <property type="entry name" value="Collagenase (Catalytic Domain)"/>
    <property type="match status" value="1"/>
</dbReference>
<dbReference type="InterPro" id="IPR034035">
    <property type="entry name" value="Astacin-like_dom"/>
</dbReference>
<keyword evidence="1 2" id="KW-0645">Protease</keyword>
<evidence type="ECO:0000313" key="4">
    <source>
        <dbReference type="EMBL" id="SPP81835.1"/>
    </source>
</evidence>
<evidence type="ECO:0000259" key="3">
    <source>
        <dbReference type="PROSITE" id="PS51864"/>
    </source>
</evidence>
<comment type="caution">
    <text evidence="1">Lacks conserved residue(s) required for the propagation of feature annotation.</text>
</comment>
<keyword evidence="1 2" id="KW-0378">Hydrolase</keyword>
<feature type="chain" id="PRO_5017105203" description="Metalloendopeptidase" evidence="2">
    <location>
        <begin position="20"/>
        <end position="262"/>
    </location>
</feature>
<evidence type="ECO:0000256" key="2">
    <source>
        <dbReference type="RuleBase" id="RU361183"/>
    </source>
</evidence>
<keyword evidence="5" id="KW-1185">Reference proteome</keyword>
<dbReference type="Pfam" id="PF01400">
    <property type="entry name" value="Astacin"/>
    <property type="match status" value="1"/>
</dbReference>
<dbReference type="InterPro" id="IPR024079">
    <property type="entry name" value="MetalloPept_cat_dom_sf"/>
</dbReference>
<sequence>MSKLGLMFILLVSVRLSQGKPLPLPAGVYDPEEAGGFAGGDMILTEEQQANLQNGPKERNGLTNTQRRWPNNEVIYKISDDFDASHREAILKGVQTLEQNSCVTFREATDQDTAYLTITANAGGCYTDVGYRAAPQEMNLEIYPIGQGCFRPGTILHEFMHALGFYHQQSSTIRDDYVNVVYDNIVPGKEFNFQKYSAAVVTDFDVGYDYDSCLHYRPGAFSINGEDTIVPLDSSAVIGQRLGLSPKDIDKINIMYKCPILL</sequence>
<dbReference type="PRINTS" id="PR00480">
    <property type="entry name" value="ASTACIN"/>
</dbReference>
<dbReference type="CDD" id="cd04280">
    <property type="entry name" value="ZnMc_astacin_like"/>
    <property type="match status" value="1"/>
</dbReference>
<keyword evidence="1 2" id="KW-0862">Zinc</keyword>
<dbReference type="InterPro" id="IPR006026">
    <property type="entry name" value="Peptidase_Metallo"/>
</dbReference>
<dbReference type="EMBL" id="OUUW01000006">
    <property type="protein sequence ID" value="SPP81835.1"/>
    <property type="molecule type" value="Genomic_DNA"/>
</dbReference>
<protein>
    <recommendedName>
        <fullName evidence="2">Metalloendopeptidase</fullName>
        <ecNumber evidence="2">3.4.24.-</ecNumber>
    </recommendedName>
</protein>
<dbReference type="PROSITE" id="PS51864">
    <property type="entry name" value="ASTACIN"/>
    <property type="match status" value="1"/>
</dbReference>
<dbReference type="GO" id="GO:0004222">
    <property type="term" value="F:metalloendopeptidase activity"/>
    <property type="evidence" value="ECO:0007669"/>
    <property type="project" value="UniProtKB-UniRule"/>
</dbReference>
<feature type="binding site" evidence="1">
    <location>
        <position position="157"/>
    </location>
    <ligand>
        <name>Zn(2+)</name>
        <dbReference type="ChEBI" id="CHEBI:29105"/>
        <note>catalytic</note>
    </ligand>
</feature>
<accession>A0A3B0JI07</accession>
<feature type="domain" description="Peptidase M12A" evidence="3">
    <location>
        <begin position="60"/>
        <end position="259"/>
    </location>
</feature>
<dbReference type="PANTHER" id="PTHR10127">
    <property type="entry name" value="DISCOIDIN, CUB, EGF, LAMININ , AND ZINC METALLOPROTEASE DOMAIN CONTAINING"/>
    <property type="match status" value="1"/>
</dbReference>
<dbReference type="STRING" id="7266.A0A3B0JI07"/>
<feature type="binding site" evidence="1">
    <location>
        <position position="161"/>
    </location>
    <ligand>
        <name>Zn(2+)</name>
        <dbReference type="ChEBI" id="CHEBI:29105"/>
        <note>catalytic</note>
    </ligand>
</feature>
<keyword evidence="2" id="KW-0732">Signal</keyword>
<proteinExistence type="predicted"/>
<dbReference type="SUPFAM" id="SSF55486">
    <property type="entry name" value="Metalloproteases ('zincins'), catalytic domain"/>
    <property type="match status" value="1"/>
</dbReference>
<organism evidence="4 5">
    <name type="scientific">Drosophila guanche</name>
    <name type="common">Fruit fly</name>
    <dbReference type="NCBI Taxonomy" id="7266"/>
    <lineage>
        <taxon>Eukaryota</taxon>
        <taxon>Metazoa</taxon>
        <taxon>Ecdysozoa</taxon>
        <taxon>Arthropoda</taxon>
        <taxon>Hexapoda</taxon>
        <taxon>Insecta</taxon>
        <taxon>Pterygota</taxon>
        <taxon>Neoptera</taxon>
        <taxon>Endopterygota</taxon>
        <taxon>Diptera</taxon>
        <taxon>Brachycera</taxon>
        <taxon>Muscomorpha</taxon>
        <taxon>Ephydroidea</taxon>
        <taxon>Drosophilidae</taxon>
        <taxon>Drosophila</taxon>
        <taxon>Sophophora</taxon>
    </lineage>
</organism>
<feature type="signal peptide" evidence="2">
    <location>
        <begin position="1"/>
        <end position="19"/>
    </location>
</feature>
<dbReference type="OrthoDB" id="291007at2759"/>
<dbReference type="InterPro" id="IPR001506">
    <property type="entry name" value="Peptidase_M12A"/>
</dbReference>
<dbReference type="PANTHER" id="PTHR10127:SF814">
    <property type="entry name" value="MEPRIN A SUBUNIT BETA"/>
    <property type="match status" value="1"/>
</dbReference>
<dbReference type="EC" id="3.4.24.-" evidence="2"/>
<reference evidence="5" key="1">
    <citation type="submission" date="2018-01" db="EMBL/GenBank/DDBJ databases">
        <authorList>
            <person name="Alioto T."/>
            <person name="Alioto T."/>
        </authorList>
    </citation>
    <scope>NUCLEOTIDE SEQUENCE [LARGE SCALE GENOMIC DNA]</scope>
</reference>
<comment type="cofactor">
    <cofactor evidence="1 2">
        <name>Zn(2+)</name>
        <dbReference type="ChEBI" id="CHEBI:29105"/>
    </cofactor>
    <text evidence="1 2">Binds 1 zinc ion per subunit.</text>
</comment>
<dbReference type="SMART" id="SM00235">
    <property type="entry name" value="ZnMc"/>
    <property type="match status" value="1"/>
</dbReference>
<gene>
    <name evidence="4" type="ORF">DGUA_6G013581</name>
</gene>
<name>A0A3B0JI07_DROGU</name>
<feature type="active site" evidence="1">
    <location>
        <position position="158"/>
    </location>
</feature>
<keyword evidence="1 2" id="KW-0482">Metalloprotease</keyword>